<proteinExistence type="predicted"/>
<sequence>MRHVRLRHGDAASAEPQNCFSRDSQLKKHPPPGILAKPASSSHAMMRQRPRLRNGTDLQLQSAFQDGNWAVVMRLAQQRARTTNDPYFEVVKICAESQLDDPNAKFVAVAAIDKYVKEGTVLKDVDAIDLLDWATVGLVPEETFAETVGSLRVRAVKAAPKDKVAATRCLQSCLLHWDLNGAQQIAAIIDRSFPQDREFMFWNIVITHKLATSDQAPSDKKKLYSMLAQKQIERAAQLTEQAHASQTADGMPPRGIQSEQEILLLYDIVETHGTADDWNKLIDSPVFSPLVQFRKGRKELFQRVAAKYTSSQKWTALCDLCYEVLSDVGNDGELTLTACDWLVWRHFLEAAAQIKSSDAEVVEKLRDLLIRVAKTKGLKPIYKKNILLAKIYSSFVLEAGDEDDADSDDKPSSSRLQELLLYIEDQGTSMACFDDIKEFMERLDVGGMKHVAYTHVPDLAKKATDPEISARIRLLSLKLQYLVTTCPISRSQVAGKVPASKCLVCDSVFETECCHSCFSTITSAALKAYKSASAIEEQRDDGPVQSQILPELALVAGLCNAQMAFCGRPGYRASEPPKTEFLVRALLILENQVFLTPKHSQTCLILVQLHLLLGSAHRCREIWQELGVKRTIVDCLAPIFYDRLSTISPVILDSSDDWGWELIETLRGHFANSLRTPMPRTLISAFEAGSYASIIDMPKYTHNLRFGCTRAMSLVEEARADRLLGESFDGFVIDERFSDVKDGVELRHAVDYGSFPSWGSSASTPLHERLRLGPGISNTRIHLSLLSEAFHDILTYRPPTLYKATPTSQGIDHKFVVEMMSQLSHSMSGFLVSATEHCTTSEALYFKTTHLLATLISLCATSKEASTPLPDATALGQITNAIQVSLTSQLDGVPSSADTIQGLLSVFRSYHDIAMLRDTAMATVLTTTWIFAFNERGGSGESRKLLPKEVVSLMKALQTCAEKVLKQGKELILSLQTEAKSGEEVASRLREWVIGSRDADGELEEFVTDETVEEVVESWRLNVGGWRHVTWEMK</sequence>
<evidence type="ECO:0008006" key="4">
    <source>
        <dbReference type="Google" id="ProtNLM"/>
    </source>
</evidence>
<comment type="caution">
    <text evidence="2">The sequence shown here is derived from an EMBL/GenBank/DDBJ whole genome shotgun (WGS) entry which is preliminary data.</text>
</comment>
<reference evidence="2 3" key="1">
    <citation type="journal article" date="2020" name="bioRxiv">
        <title>Whole genome comparisons of ergot fungi reveals the divergence and evolution of species within the genus Claviceps are the result of varying mechanisms driving genome evolution and host range expansion.</title>
        <authorList>
            <person name="Wyka S.A."/>
            <person name="Mondo S.J."/>
            <person name="Liu M."/>
            <person name="Dettman J."/>
            <person name="Nalam V."/>
            <person name="Broders K.D."/>
        </authorList>
    </citation>
    <scope>NUCLEOTIDE SEQUENCE [LARGE SCALE GENOMIC DNA]</scope>
    <source>
        <strain evidence="2 3">LM576</strain>
    </source>
</reference>
<accession>A0A9P7Q6F2</accession>
<dbReference type="EMBL" id="SRQM01000044">
    <property type="protein sequence ID" value="KAG6121114.1"/>
    <property type="molecule type" value="Genomic_DNA"/>
</dbReference>
<dbReference type="Proteomes" id="UP000732380">
    <property type="component" value="Unassembled WGS sequence"/>
</dbReference>
<evidence type="ECO:0000256" key="1">
    <source>
        <dbReference type="SAM" id="MobiDB-lite"/>
    </source>
</evidence>
<dbReference type="Pfam" id="PF09797">
    <property type="entry name" value="NatB_MDM20"/>
    <property type="match status" value="1"/>
</dbReference>
<feature type="region of interest" description="Disordered" evidence="1">
    <location>
        <begin position="1"/>
        <end position="47"/>
    </location>
</feature>
<name>A0A9P7Q6F2_9HYPO</name>
<protein>
    <recommendedName>
        <fullName evidence="4">N-acetyltransferase B complex, non-catalytic subunit</fullName>
    </recommendedName>
</protein>
<dbReference type="InterPro" id="IPR019183">
    <property type="entry name" value="NAA25_NatB_aux_su"/>
</dbReference>
<dbReference type="AlphaFoldDB" id="A0A9P7Q6F2"/>
<evidence type="ECO:0000313" key="2">
    <source>
        <dbReference type="EMBL" id="KAG6121114.1"/>
    </source>
</evidence>
<evidence type="ECO:0000313" key="3">
    <source>
        <dbReference type="Proteomes" id="UP000732380"/>
    </source>
</evidence>
<keyword evidence="3" id="KW-1185">Reference proteome</keyword>
<organism evidence="2 3">
    <name type="scientific">Claviceps humidiphila</name>
    <dbReference type="NCBI Taxonomy" id="1294629"/>
    <lineage>
        <taxon>Eukaryota</taxon>
        <taxon>Fungi</taxon>
        <taxon>Dikarya</taxon>
        <taxon>Ascomycota</taxon>
        <taxon>Pezizomycotina</taxon>
        <taxon>Sordariomycetes</taxon>
        <taxon>Hypocreomycetidae</taxon>
        <taxon>Hypocreales</taxon>
        <taxon>Clavicipitaceae</taxon>
        <taxon>Claviceps</taxon>
    </lineage>
</organism>
<gene>
    <name evidence="2" type="ORF">E4U13_005435</name>
</gene>